<name>A0A5C8ZPY6_9GAMM</name>
<dbReference type="GO" id="GO:0046872">
    <property type="term" value="F:metal ion binding"/>
    <property type="evidence" value="ECO:0007669"/>
    <property type="project" value="UniProtKB-KW"/>
</dbReference>
<evidence type="ECO:0000256" key="6">
    <source>
        <dbReference type="ARBA" id="ARBA00022837"/>
    </source>
</evidence>
<dbReference type="RefSeq" id="WP_148065138.1">
    <property type="nucleotide sequence ID" value="NZ_VRYZ01000006.1"/>
</dbReference>
<protein>
    <submittedName>
        <fullName evidence="9">Tannase/feruloyl esterase family alpha/beta hydrolase</fullName>
    </submittedName>
</protein>
<evidence type="ECO:0000256" key="2">
    <source>
        <dbReference type="ARBA" id="ARBA00022487"/>
    </source>
</evidence>
<dbReference type="PROSITE" id="PS51257">
    <property type="entry name" value="PROKAR_LIPOPROTEIN"/>
    <property type="match status" value="1"/>
</dbReference>
<dbReference type="Pfam" id="PF07519">
    <property type="entry name" value="Tannase"/>
    <property type="match status" value="1"/>
</dbReference>
<feature type="signal peptide" evidence="8">
    <location>
        <begin position="1"/>
        <end position="20"/>
    </location>
</feature>
<accession>A0A5C8ZPY6</accession>
<sequence length="508" mass="54002">MHYRLSLLAAAALAAACANQNGTDSLSADSRCAALAGHTSADTTVSSAREMRDHQGLPPFCQVEGKIEGKVGFVMRMPSENWNSKFVVAGCGGFCGGLDPDKAGYSNSLNAALQDGYAAILTDSGHQAPSWQTDWALDDPRALELYAGEWMPLAVASGSSLAASYYEKVPQRTYFSGCSNGGRLGLYAAQRHPDLFDGIAAGDGIFDLSGNGGIHGLWLLQTTRKPDGSAVISKDKVPLLAEHVMQRCDSLDGVEDGIVARPDLCDPAPQALQCKGETGGQCFSAEEVNAIQRLYRGATVNGQSLFPGIAPGSEAYWPIWVVGTNDNMAWGERAGEGYLRLAYGIPADQPFHPHDYNLAAEIERIRSLAPVVDATDPNLDALAAAGTRLFYYQGLADPLILPGRAAAYFEEATAATAPEALTASARFVTVPGFGHCWERPGLTADDFNPLQIIDRWVEQGEAPDTVLAHQRDAEGTIVRSRKLCALPNQAVYQGGDPDSADSFTCSAP</sequence>
<evidence type="ECO:0000256" key="7">
    <source>
        <dbReference type="ARBA" id="ARBA00023157"/>
    </source>
</evidence>
<proteinExistence type="inferred from homology"/>
<dbReference type="PANTHER" id="PTHR33938">
    <property type="entry name" value="FERULOYL ESTERASE B-RELATED"/>
    <property type="match status" value="1"/>
</dbReference>
<keyword evidence="5 9" id="KW-0378">Hydrolase</keyword>
<evidence type="ECO:0000313" key="9">
    <source>
        <dbReference type="EMBL" id="TXS90613.1"/>
    </source>
</evidence>
<comment type="caution">
    <text evidence="9">The sequence shown here is derived from an EMBL/GenBank/DDBJ whole genome shotgun (WGS) entry which is preliminary data.</text>
</comment>
<dbReference type="InterPro" id="IPR029058">
    <property type="entry name" value="AB_hydrolase_fold"/>
</dbReference>
<evidence type="ECO:0000256" key="8">
    <source>
        <dbReference type="SAM" id="SignalP"/>
    </source>
</evidence>
<dbReference type="InterPro" id="IPR011118">
    <property type="entry name" value="Tannase/feruloyl_esterase"/>
</dbReference>
<dbReference type="EMBL" id="VRYZ01000006">
    <property type="protein sequence ID" value="TXS90613.1"/>
    <property type="molecule type" value="Genomic_DNA"/>
</dbReference>
<keyword evidence="7" id="KW-1015">Disulfide bond</keyword>
<keyword evidence="6" id="KW-0106">Calcium</keyword>
<dbReference type="SUPFAM" id="SSF53474">
    <property type="entry name" value="alpha/beta-Hydrolases"/>
    <property type="match status" value="1"/>
</dbReference>
<evidence type="ECO:0000256" key="4">
    <source>
        <dbReference type="ARBA" id="ARBA00022729"/>
    </source>
</evidence>
<keyword evidence="3" id="KW-0479">Metal-binding</keyword>
<keyword evidence="10" id="KW-1185">Reference proteome</keyword>
<feature type="chain" id="PRO_5023136212" evidence="8">
    <location>
        <begin position="21"/>
        <end position="508"/>
    </location>
</feature>
<dbReference type="OrthoDB" id="7197884at2"/>
<keyword evidence="4 8" id="KW-0732">Signal</keyword>
<keyword evidence="2" id="KW-0719">Serine esterase</keyword>
<gene>
    <name evidence="9" type="ORF">FVW59_14865</name>
</gene>
<dbReference type="AlphaFoldDB" id="A0A5C8ZPY6"/>
<organism evidence="9 10">
    <name type="scientific">Parahaliea aestuarii</name>
    <dbReference type="NCBI Taxonomy" id="1852021"/>
    <lineage>
        <taxon>Bacteria</taxon>
        <taxon>Pseudomonadati</taxon>
        <taxon>Pseudomonadota</taxon>
        <taxon>Gammaproteobacteria</taxon>
        <taxon>Cellvibrionales</taxon>
        <taxon>Halieaceae</taxon>
        <taxon>Parahaliea</taxon>
    </lineage>
</organism>
<evidence type="ECO:0000256" key="1">
    <source>
        <dbReference type="ARBA" id="ARBA00006249"/>
    </source>
</evidence>
<dbReference type="Gene3D" id="3.40.50.1820">
    <property type="entry name" value="alpha/beta hydrolase"/>
    <property type="match status" value="1"/>
</dbReference>
<dbReference type="GO" id="GO:0052689">
    <property type="term" value="F:carboxylic ester hydrolase activity"/>
    <property type="evidence" value="ECO:0007669"/>
    <property type="project" value="UniProtKB-KW"/>
</dbReference>
<evidence type="ECO:0000313" key="10">
    <source>
        <dbReference type="Proteomes" id="UP000321933"/>
    </source>
</evidence>
<evidence type="ECO:0000256" key="3">
    <source>
        <dbReference type="ARBA" id="ARBA00022723"/>
    </source>
</evidence>
<dbReference type="PANTHER" id="PTHR33938:SF15">
    <property type="entry name" value="FERULOYL ESTERASE B-RELATED"/>
    <property type="match status" value="1"/>
</dbReference>
<comment type="similarity">
    <text evidence="1">Belongs to the tannase family.</text>
</comment>
<dbReference type="Proteomes" id="UP000321933">
    <property type="component" value="Unassembled WGS sequence"/>
</dbReference>
<evidence type="ECO:0000256" key="5">
    <source>
        <dbReference type="ARBA" id="ARBA00022801"/>
    </source>
</evidence>
<reference evidence="9 10" key="1">
    <citation type="submission" date="2019-08" db="EMBL/GenBank/DDBJ databases">
        <title>Parahaliea maris sp. nov., isolated from the surface seawater.</title>
        <authorList>
            <person name="Liu Y."/>
        </authorList>
    </citation>
    <scope>NUCLEOTIDE SEQUENCE [LARGE SCALE GENOMIC DNA]</scope>
    <source>
        <strain evidence="9 10">S2-26</strain>
    </source>
</reference>